<dbReference type="OrthoDB" id="413361at2759"/>
<protein>
    <submittedName>
        <fullName evidence="8">Copia protein</fullName>
    </submittedName>
</protein>
<feature type="region of interest" description="Disordered" evidence="2">
    <location>
        <begin position="995"/>
        <end position="1033"/>
    </location>
</feature>
<feature type="region of interest" description="Disordered" evidence="2">
    <location>
        <begin position="190"/>
        <end position="247"/>
    </location>
</feature>
<feature type="zinc finger region" description="C3H1-type" evidence="1">
    <location>
        <begin position="252"/>
        <end position="279"/>
    </location>
</feature>
<dbReference type="PROSITE" id="PS50994">
    <property type="entry name" value="INTEGRASE"/>
    <property type="match status" value="1"/>
</dbReference>
<feature type="domain" description="Integrase catalytic" evidence="5">
    <location>
        <begin position="798"/>
        <end position="929"/>
    </location>
</feature>
<feature type="compositionally biased region" description="Low complexity" evidence="2">
    <location>
        <begin position="1771"/>
        <end position="1816"/>
    </location>
</feature>
<name>A0A9P1FIX2_9DINO</name>
<gene>
    <name evidence="6" type="ORF">C1SCF055_LOCUS3920</name>
</gene>
<feature type="domain" description="C3H1-type" evidence="3">
    <location>
        <begin position="252"/>
        <end position="279"/>
    </location>
</feature>
<reference evidence="6" key="1">
    <citation type="submission" date="2022-10" db="EMBL/GenBank/DDBJ databases">
        <authorList>
            <person name="Chen Y."/>
            <person name="Dougan E. K."/>
            <person name="Chan C."/>
            <person name="Rhodes N."/>
            <person name="Thang M."/>
        </authorList>
    </citation>
    <scope>NUCLEOTIDE SEQUENCE</scope>
</reference>
<dbReference type="Gene3D" id="3.30.420.10">
    <property type="entry name" value="Ribonuclease H-like superfamily/Ribonuclease H"/>
    <property type="match status" value="1"/>
</dbReference>
<dbReference type="SMART" id="SM00343">
    <property type="entry name" value="ZnF_C2HC"/>
    <property type="match status" value="1"/>
</dbReference>
<feature type="compositionally biased region" description="Basic and acidic residues" evidence="2">
    <location>
        <begin position="334"/>
        <end position="354"/>
    </location>
</feature>
<feature type="compositionally biased region" description="Low complexity" evidence="2">
    <location>
        <begin position="2102"/>
        <end position="2133"/>
    </location>
</feature>
<feature type="region of interest" description="Disordered" evidence="2">
    <location>
        <begin position="2078"/>
        <end position="2133"/>
    </location>
</feature>
<evidence type="ECO:0000259" key="5">
    <source>
        <dbReference type="PROSITE" id="PS50994"/>
    </source>
</evidence>
<dbReference type="SUPFAM" id="SSF53098">
    <property type="entry name" value="Ribonuclease H-like"/>
    <property type="match status" value="1"/>
</dbReference>
<feature type="compositionally biased region" description="Basic and acidic residues" evidence="2">
    <location>
        <begin position="1709"/>
        <end position="1723"/>
    </location>
</feature>
<dbReference type="Proteomes" id="UP001152797">
    <property type="component" value="Unassembled WGS sequence"/>
</dbReference>
<feature type="compositionally biased region" description="Basic residues" evidence="2">
    <location>
        <begin position="1655"/>
        <end position="1666"/>
    </location>
</feature>
<feature type="region of interest" description="Disordered" evidence="2">
    <location>
        <begin position="1625"/>
        <end position="1827"/>
    </location>
</feature>
<evidence type="ECO:0000313" key="6">
    <source>
        <dbReference type="EMBL" id="CAI3975622.1"/>
    </source>
</evidence>
<feature type="compositionally biased region" description="Polar residues" evidence="2">
    <location>
        <begin position="190"/>
        <end position="200"/>
    </location>
</feature>
<feature type="compositionally biased region" description="Basic and acidic residues" evidence="2">
    <location>
        <begin position="1639"/>
        <end position="1654"/>
    </location>
</feature>
<dbReference type="GO" id="GO:0015074">
    <property type="term" value="P:DNA integration"/>
    <property type="evidence" value="ECO:0007669"/>
    <property type="project" value="InterPro"/>
</dbReference>
<evidence type="ECO:0000313" key="9">
    <source>
        <dbReference type="Proteomes" id="UP001152797"/>
    </source>
</evidence>
<feature type="domain" description="CCHC-type" evidence="4">
    <location>
        <begin position="285"/>
        <end position="300"/>
    </location>
</feature>
<dbReference type="InterPro" id="IPR012337">
    <property type="entry name" value="RNaseH-like_sf"/>
</dbReference>
<evidence type="ECO:0000256" key="2">
    <source>
        <dbReference type="SAM" id="MobiDB-lite"/>
    </source>
</evidence>
<sequence>MVKSAAESCYGEWLRSGPLERLRLRPTLDANASLWPRTERRAVAMLLQAIPSAIRDDLVSSRRMTSEQIIFKLMVVYQPGGAGERTKLLQAITGGMFGETMTEVLEGIRHWRRNVNRASELGVTLPDALVLVGALQRASDFLSQKSPQVAYRLNMIRQQLNVDHQPTKDTVMSYSEHLQAEAEELNVNSQGLGLGQPTSKSGGGKVNVKSLNGPSPGAPANKAQHDGADQGDKAGKPAGGSGITAANAGSVTSSMACKFWGTENGCRKADQCRYVHSVLNPKDNRCFKCSAVGHSKKDCPVGKKKIAKTKVEKDHASSSASAAKGGAETAVKAEPSRHTTYREEGTPTKPLEDKEGVDDMVQDCKSVLKVIVPVMKTICAKGALCKAASEMIETGLLDGGATNPLRKGSKEEIEAATLVDVELATGSVQLYQNMSTGVLLSPTEVEPIVPLRGVVALGYKIRWDSRGQSAREWQKGWPPGIEILTVDTADSDQQNLHRPEVWAFLAHVVRTHPIVAIIGGPPCRTVNGLRALQPGPQPLRDRCEHRFGLPGLSDQEQHKVDGDSALLLKQVGLHRLAEESKTDDNPRVGFFLESPEDPAMWANEANSPTFWVWPEVTQLLEQPDMRLISFDQGRYGHERVKPTSCLSNLPLLEDLDQARCERPQGKVLHPEIPERVKQTDDWSAWAPGLKHALRVSLNLLIHQCGLADHQPPLQEPPTEVVEAPDWGEGLEESEFPLEGEEESGSPELGDEVAKASPDPANAPGADPENGGEASPEKTGDWVDEEISKCSRPLKLKHVTMVEPVQSRSTTVVLNALSQLVVRMKSYGINVNRLHSDRAKELIGRQTAAWCAKNGLRHTFGGGDDPANNGHVEAEINQLKRRTRLYLRNAGFTNDEWPTALRYSAEERMRVQLSALGVTMMPMLPYGASVVVKRKRWHSPGVLAPPYVNATLLTASPNMSQGWVVRSEAGQVLHVREAILPASLGEQVAMELREESADFPQLEERDDNGAVAEPSRRRLVGKQPPSRRSGIALPDREAYGPVQQFVVDSTVNRDDFEQTGEAPAQLGFLPAELPADAPYSPSLGPEDTAALELPEVASGGRVSALELPEVASGGESLSALNVPDLEKIIVRKIRKEEAEGALLGSHNRLLMGLSEALRRVPTSEQEGLEYGKQLRYMLQDRLELEEMLQVLSKLQKADMIRLCGLRTEGIPKNGEGDQEEVLQSTTVALEEVRRDLAAWTPAMQGEYNSLVKETQAIEPVSVCDLEDEQVEYVPGKLVCVRKAGKNGGRKKCRAVICGNLLDSAWDPAPSGAYASGADGTMIRAVINHGVQRNWGASVTDIRTAFLLAPRPKPEGGREVIVVPPKVMIQAGVIPATERWRVHKALYGFTSSPAHWSAHRDRTMKTFQWLEDECRFYLRPTEEANLWKIWKVKAAEEGREEVGQGILEYLAGTPDLGLMYEGRQGDRGPEGNLPIPRNTEVGDREPENQDFSPDVVGGAELEWRETETADELKVKAATVVSSLKKWAKVPIVGEVTEKVKAFVAVVFTLVVMSLVVRLKRLENPDWPGLSQQSLDDLSSILEALGTLDEMINEEKQTRAIGRQDFQEGCPGSFRACALRLRDAMASTTGDGAGGDEPDEDRPDKSWVKGDYEPEPSKKKKKKKGKGHRHEGEGETAEDQLESFKRAKKEEPTPVAVPAETRSEPSADTEDDWGKWRGNRGDREPTEAPEAPEAAPGTPVVILGEAVPTTPPLYPLVDAAEHGSFRPPEPKNPPRTSSTAGSTATAAGPTTDVGPTTDAGPTTDVGPTTDAGPTTDDGPSSSRSSMNLPGHLVSYSVRGFGRRTVEWGYYTPEGEPMVIVPSSPDRSEEHEEWTGGPAGSAEEPEEEVPPEDPSEKEQSEDRSDKDREKKEKKKKREEEIERLPVIERGPRDPPPDPPAPALKLAALRMPCSTGRDEGHGRRQQGEEGQADEGEPWERAEFQQPPSGKKDGWTPQLKGWVMRKHGTMRERRFHPLHRGVPFDPNCLEALRVTVAFGQDGQRTVHRDRWSDGPKDLFPTKESWRGFTFFKLKNLEGNQDGIGQVPRYHAGEDGPLPYVPTQEPFGPTTTSSSTSNAAAEPSSSTSNAAVEPSSSTAAAAASGAVLRWGYRRGGAAERGRVVVQAGSQTPRPPANAEETSGEWSVIEEV</sequence>
<feature type="compositionally biased region" description="Basic and acidic residues" evidence="2">
    <location>
        <begin position="1679"/>
        <end position="1689"/>
    </location>
</feature>
<feature type="compositionally biased region" description="Basic and acidic residues" evidence="2">
    <location>
        <begin position="1913"/>
        <end position="1931"/>
    </location>
</feature>
<dbReference type="EMBL" id="CAMXCT010000214">
    <property type="protein sequence ID" value="CAI3975622.1"/>
    <property type="molecule type" value="Genomic_DNA"/>
</dbReference>
<feature type="compositionally biased region" description="Basic and acidic residues" evidence="2">
    <location>
        <begin position="223"/>
        <end position="235"/>
    </location>
</feature>
<keyword evidence="1" id="KW-0862">Zinc</keyword>
<dbReference type="PROSITE" id="PS50103">
    <property type="entry name" value="ZF_C3H1"/>
    <property type="match status" value="1"/>
</dbReference>
<feature type="compositionally biased region" description="Low complexity" evidence="2">
    <location>
        <begin position="1938"/>
        <end position="1947"/>
    </location>
</feature>
<evidence type="ECO:0000259" key="4">
    <source>
        <dbReference type="PROSITE" id="PS50158"/>
    </source>
</evidence>
<feature type="region of interest" description="Disordered" evidence="2">
    <location>
        <begin position="1851"/>
        <end position="1993"/>
    </location>
</feature>
<feature type="compositionally biased region" description="Basic and acidic residues" evidence="2">
    <location>
        <begin position="1890"/>
        <end position="1906"/>
    </location>
</feature>
<evidence type="ECO:0000259" key="3">
    <source>
        <dbReference type="PROSITE" id="PS50103"/>
    </source>
</evidence>
<feature type="region of interest" description="Disordered" evidence="2">
    <location>
        <begin position="734"/>
        <end position="782"/>
    </location>
</feature>
<accession>A0A9P1FIX2</accession>
<dbReference type="GO" id="GO:0003676">
    <property type="term" value="F:nucleic acid binding"/>
    <property type="evidence" value="ECO:0007669"/>
    <property type="project" value="InterPro"/>
</dbReference>
<keyword evidence="1" id="KW-0479">Metal-binding</keyword>
<evidence type="ECO:0000313" key="7">
    <source>
        <dbReference type="EMBL" id="CAL1128997.1"/>
    </source>
</evidence>
<dbReference type="InterPro" id="IPR036397">
    <property type="entry name" value="RNaseH_sf"/>
</dbReference>
<evidence type="ECO:0000256" key="1">
    <source>
        <dbReference type="PROSITE-ProRule" id="PRU00723"/>
    </source>
</evidence>
<dbReference type="InterPro" id="IPR000571">
    <property type="entry name" value="Znf_CCCH"/>
</dbReference>
<dbReference type="GO" id="GO:0008270">
    <property type="term" value="F:zinc ion binding"/>
    <property type="evidence" value="ECO:0007669"/>
    <property type="project" value="UniProtKB-KW"/>
</dbReference>
<dbReference type="EMBL" id="CAMXCT030000214">
    <property type="protein sequence ID" value="CAL4762934.1"/>
    <property type="molecule type" value="Genomic_DNA"/>
</dbReference>
<dbReference type="InterPro" id="IPR001584">
    <property type="entry name" value="Integrase_cat-core"/>
</dbReference>
<keyword evidence="1" id="KW-0863">Zinc-finger</keyword>
<dbReference type="PROSITE" id="PS50158">
    <property type="entry name" value="ZF_CCHC"/>
    <property type="match status" value="1"/>
</dbReference>
<dbReference type="InterPro" id="IPR001878">
    <property type="entry name" value="Znf_CCHC"/>
</dbReference>
<feature type="compositionally biased region" description="Acidic residues" evidence="2">
    <location>
        <begin position="734"/>
        <end position="750"/>
    </location>
</feature>
<keyword evidence="9" id="KW-1185">Reference proteome</keyword>
<proteinExistence type="predicted"/>
<feature type="region of interest" description="Disordered" evidence="2">
    <location>
        <begin position="310"/>
        <end position="354"/>
    </location>
</feature>
<reference evidence="7" key="2">
    <citation type="submission" date="2024-04" db="EMBL/GenBank/DDBJ databases">
        <authorList>
            <person name="Chen Y."/>
            <person name="Shah S."/>
            <person name="Dougan E. K."/>
            <person name="Thang M."/>
            <person name="Chan C."/>
        </authorList>
    </citation>
    <scope>NUCLEOTIDE SEQUENCE [LARGE SCALE GENOMIC DNA]</scope>
</reference>
<comment type="caution">
    <text evidence="6">The sequence shown here is derived from an EMBL/GenBank/DDBJ whole genome shotgun (WGS) entry which is preliminary data.</text>
</comment>
<feature type="compositionally biased region" description="Basic and acidic residues" evidence="2">
    <location>
        <begin position="1951"/>
        <end position="1962"/>
    </location>
</feature>
<evidence type="ECO:0000313" key="8">
    <source>
        <dbReference type="EMBL" id="CAL4762934.1"/>
    </source>
</evidence>
<organism evidence="6">
    <name type="scientific">Cladocopium goreaui</name>
    <dbReference type="NCBI Taxonomy" id="2562237"/>
    <lineage>
        <taxon>Eukaryota</taxon>
        <taxon>Sar</taxon>
        <taxon>Alveolata</taxon>
        <taxon>Dinophyceae</taxon>
        <taxon>Suessiales</taxon>
        <taxon>Symbiodiniaceae</taxon>
        <taxon>Cladocopium</taxon>
    </lineage>
</organism>
<feature type="region of interest" description="Disordered" evidence="2">
    <location>
        <begin position="1463"/>
        <end position="1492"/>
    </location>
</feature>
<dbReference type="EMBL" id="CAMXCT020000214">
    <property type="protein sequence ID" value="CAL1128997.1"/>
    <property type="molecule type" value="Genomic_DNA"/>
</dbReference>
<feature type="compositionally biased region" description="Acidic residues" evidence="2">
    <location>
        <begin position="1879"/>
        <end position="1889"/>
    </location>
</feature>
<feature type="region of interest" description="Disordered" evidence="2">
    <location>
        <begin position="2156"/>
        <end position="2184"/>
    </location>
</feature>